<evidence type="ECO:0008006" key="12">
    <source>
        <dbReference type="Google" id="ProtNLM"/>
    </source>
</evidence>
<dbReference type="Gene3D" id="2.10.60.10">
    <property type="entry name" value="CD59"/>
    <property type="match status" value="2"/>
</dbReference>
<evidence type="ECO:0000259" key="9">
    <source>
        <dbReference type="Pfam" id="PF02988"/>
    </source>
</evidence>
<organism evidence="10 11">
    <name type="scientific">Pseudonaja textilis</name>
    <name type="common">Eastern brown snake</name>
    <dbReference type="NCBI Taxonomy" id="8673"/>
    <lineage>
        <taxon>Eukaryota</taxon>
        <taxon>Metazoa</taxon>
        <taxon>Chordata</taxon>
        <taxon>Craniata</taxon>
        <taxon>Vertebrata</taxon>
        <taxon>Euteleostomi</taxon>
        <taxon>Lepidosauria</taxon>
        <taxon>Squamata</taxon>
        <taxon>Bifurcata</taxon>
        <taxon>Unidentata</taxon>
        <taxon>Episquamata</taxon>
        <taxon>Toxicofera</taxon>
        <taxon>Serpentes</taxon>
        <taxon>Colubroidea</taxon>
        <taxon>Elapidae</taxon>
        <taxon>Hydrophiinae</taxon>
        <taxon>Pseudonaja</taxon>
    </lineage>
</organism>
<keyword evidence="4" id="KW-0593">Phospholipase A2 inhibitor</keyword>
<evidence type="ECO:0000256" key="1">
    <source>
        <dbReference type="ARBA" id="ARBA00004613"/>
    </source>
</evidence>
<dbReference type="InterPro" id="IPR016054">
    <property type="entry name" value="LY6_UPA_recep-like"/>
</dbReference>
<reference evidence="10" key="2">
    <citation type="submission" date="2025-09" db="UniProtKB">
        <authorList>
            <consortium name="Ensembl"/>
        </authorList>
    </citation>
    <scope>IDENTIFICATION</scope>
</reference>
<evidence type="ECO:0000256" key="5">
    <source>
        <dbReference type="ARBA" id="ARBA00023157"/>
    </source>
</evidence>
<evidence type="ECO:0000259" key="8">
    <source>
        <dbReference type="Pfam" id="PF00021"/>
    </source>
</evidence>
<dbReference type="Pfam" id="PF02988">
    <property type="entry name" value="PLA2_inh"/>
    <property type="match status" value="1"/>
</dbReference>
<dbReference type="SUPFAM" id="SSF57302">
    <property type="entry name" value="Snake toxin-like"/>
    <property type="match status" value="2"/>
</dbReference>
<feature type="transmembrane region" description="Helical" evidence="6">
    <location>
        <begin position="168"/>
        <end position="191"/>
    </location>
</feature>
<protein>
    <recommendedName>
        <fullName evidence="12">UPAR/Ly6 domain-containing protein</fullName>
    </recommendedName>
</protein>
<keyword evidence="7" id="KW-0732">Signal</keyword>
<sequence>MKSLLFCCLFGTFLATGMCLECDICFGLGRKCNTWTKTCDANQDACVTFQTEVIRAPVSLSLISKSCGTSDTCHLNYLETSPHNELTVKTKRTCCTGEECKTLPPPVLGDKVSPPNGLQCPGCFGLSSKECTEHPVSCRGSENQCLSIIGKEFGKNRLQENLITAPVYFLPLFLPLLILPPSLLFLLFLFLPSFFPFKSFPVVGFNFFYYRFCGRGLVGMAGEGYCNISNPFSPH</sequence>
<keyword evidence="6" id="KW-1133">Transmembrane helix</keyword>
<feature type="chain" id="PRO_5025632995" description="UPAR/Ly6 domain-containing protein" evidence="7">
    <location>
        <begin position="20"/>
        <end position="235"/>
    </location>
</feature>
<evidence type="ECO:0000313" key="10">
    <source>
        <dbReference type="Ensembl" id="ENSPTXP00000018136.1"/>
    </source>
</evidence>
<comment type="similarity">
    <text evidence="2">Belongs to the CNF-like-inhibitor family.</text>
</comment>
<evidence type="ECO:0000256" key="6">
    <source>
        <dbReference type="SAM" id="Phobius"/>
    </source>
</evidence>
<keyword evidence="6" id="KW-0472">Membrane</keyword>
<reference evidence="10" key="1">
    <citation type="submission" date="2025-08" db="UniProtKB">
        <authorList>
            <consortium name="Ensembl"/>
        </authorList>
    </citation>
    <scope>IDENTIFICATION</scope>
</reference>
<evidence type="ECO:0000256" key="2">
    <source>
        <dbReference type="ARBA" id="ARBA00006570"/>
    </source>
</evidence>
<dbReference type="GO" id="GO:0005576">
    <property type="term" value="C:extracellular region"/>
    <property type="evidence" value="ECO:0007669"/>
    <property type="project" value="UniProtKB-SubCell"/>
</dbReference>
<feature type="domain" description="Phospholipase A2 inhibitor N-terminal" evidence="9">
    <location>
        <begin position="21"/>
        <end position="102"/>
    </location>
</feature>
<dbReference type="Proteomes" id="UP000472273">
    <property type="component" value="Unplaced"/>
</dbReference>
<dbReference type="InterPro" id="IPR004126">
    <property type="entry name" value="PLipase_A2_inh_N"/>
</dbReference>
<name>A0A670ZAR9_PSETE</name>
<evidence type="ECO:0000256" key="7">
    <source>
        <dbReference type="SAM" id="SignalP"/>
    </source>
</evidence>
<evidence type="ECO:0000256" key="3">
    <source>
        <dbReference type="ARBA" id="ARBA00022525"/>
    </source>
</evidence>
<dbReference type="Pfam" id="PF00021">
    <property type="entry name" value="UPAR_LY6"/>
    <property type="match status" value="1"/>
</dbReference>
<evidence type="ECO:0000313" key="11">
    <source>
        <dbReference type="Proteomes" id="UP000472273"/>
    </source>
</evidence>
<dbReference type="CDD" id="cd23630">
    <property type="entry name" value="TFP_LU_ECD_PLIGB"/>
    <property type="match status" value="1"/>
</dbReference>
<comment type="subcellular location">
    <subcellularLocation>
        <location evidence="1">Secreted</location>
    </subcellularLocation>
</comment>
<evidence type="ECO:0000256" key="4">
    <source>
        <dbReference type="ARBA" id="ARBA00023005"/>
    </source>
</evidence>
<dbReference type="GeneTree" id="ENSGT00940000164395"/>
<keyword evidence="6" id="KW-0812">Transmembrane</keyword>
<accession>A0A670ZAR9</accession>
<proteinExistence type="inferred from homology"/>
<dbReference type="GO" id="GO:0019834">
    <property type="term" value="F:phospholipase A2 inhibitor activity"/>
    <property type="evidence" value="ECO:0007669"/>
    <property type="project" value="UniProtKB-KW"/>
</dbReference>
<dbReference type="InterPro" id="IPR050918">
    <property type="entry name" value="CNF-like_PLA2_Inhibitor"/>
</dbReference>
<dbReference type="Ensembl" id="ENSPTXT00000018684.1">
    <property type="protein sequence ID" value="ENSPTXP00000018136.1"/>
    <property type="gene ID" value="ENSPTXG00000012476.1"/>
</dbReference>
<dbReference type="InterPro" id="IPR045860">
    <property type="entry name" value="Snake_toxin-like_sf"/>
</dbReference>
<feature type="domain" description="UPAR/Ly6" evidence="8">
    <location>
        <begin position="116"/>
        <end position="155"/>
    </location>
</feature>
<dbReference type="PANTHER" id="PTHR20914:SF30">
    <property type="entry name" value="LY6_PLAUR DOMAIN CONTAINING 9"/>
    <property type="match status" value="1"/>
</dbReference>
<feature type="signal peptide" evidence="7">
    <location>
        <begin position="1"/>
        <end position="19"/>
    </location>
</feature>
<gene>
    <name evidence="10" type="primary">LOC113454240</name>
</gene>
<keyword evidence="11" id="KW-1185">Reference proteome</keyword>
<keyword evidence="3" id="KW-0964">Secreted</keyword>
<dbReference type="PANTHER" id="PTHR20914">
    <property type="entry name" value="LY6/PLAUR DOMAIN-CONTAINING PROTEIN 8"/>
    <property type="match status" value="1"/>
</dbReference>
<dbReference type="AlphaFoldDB" id="A0A670ZAR9"/>
<keyword evidence="5" id="KW-1015">Disulfide bond</keyword>